<name>A0AAX4NBQ3_9CAUD</name>
<sequence>MATNPAWPTAQGLRVVMQDEFMSGWGKAERRLNVYAVECDTEEQAQQILKSAKKRPEMKRARIVRSGKKRYDPAVYLLTLKHYSELGGSWLE</sequence>
<evidence type="ECO:0000313" key="1">
    <source>
        <dbReference type="EMBL" id="WYW04448.1"/>
    </source>
</evidence>
<organism evidence="1 2">
    <name type="scientific">Pseudomonas phage vB_PpuP-Mudajogi</name>
    <dbReference type="NCBI Taxonomy" id="3132683"/>
    <lineage>
        <taxon>Viruses</taxon>
        <taxon>Duplodnaviria</taxon>
        <taxon>Heunggongvirae</taxon>
        <taxon>Uroviricota</taxon>
        <taxon>Caudoviricetes</taxon>
        <taxon>Autographivirales</taxon>
        <taxon>Autotranscriptaviridae</taxon>
        <taxon>Studiervirinae</taxon>
        <taxon>Ghunavirus</taxon>
    </lineage>
</organism>
<dbReference type="Proteomes" id="UP001433775">
    <property type="component" value="Segment"/>
</dbReference>
<proteinExistence type="predicted"/>
<protein>
    <submittedName>
        <fullName evidence="1">Uncharacterized protein</fullName>
    </submittedName>
</protein>
<reference evidence="1" key="1">
    <citation type="submission" date="2024-03" db="EMBL/GenBank/DDBJ databases">
        <title>Isolation and characterization of a phage collection against Pseudomonas putida.</title>
        <authorList>
            <person name="Brauer A."/>
            <person name="Rosendahl S."/>
            <person name="Kangsep A."/>
            <person name="Rikberg R."/>
            <person name="Lewanczyk A.C."/>
            <person name="Horak R."/>
            <person name="Tamman H."/>
        </authorList>
    </citation>
    <scope>NUCLEOTIDE SEQUENCE</scope>
</reference>
<gene>
    <name evidence="1" type="ORF">Mudajogi_00003</name>
</gene>
<dbReference type="EMBL" id="PP496479">
    <property type="protein sequence ID" value="WYW04448.1"/>
    <property type="molecule type" value="Genomic_DNA"/>
</dbReference>
<evidence type="ECO:0000313" key="2">
    <source>
        <dbReference type="Proteomes" id="UP001433775"/>
    </source>
</evidence>
<accession>A0AAX4NBQ3</accession>